<dbReference type="AlphaFoldDB" id="Q13HN7"/>
<keyword evidence="2" id="KW-1003">Cell membrane</keyword>
<dbReference type="InterPro" id="IPR003593">
    <property type="entry name" value="AAA+_ATPase"/>
</dbReference>
<dbReference type="SMART" id="SM00382">
    <property type="entry name" value="AAA"/>
    <property type="match status" value="1"/>
</dbReference>
<dbReference type="InterPro" id="IPR003439">
    <property type="entry name" value="ABC_transporter-like_ATP-bd"/>
</dbReference>
<reference evidence="7 8" key="1">
    <citation type="journal article" date="2006" name="Proc. Natl. Acad. Sci. U.S.A.">
        <title>Burkholderia xenovorans LB400 harbors a multi-replicon, 9.73-Mbp genome shaped for versatility.</title>
        <authorList>
            <person name="Chain P.S."/>
            <person name="Denef V.J."/>
            <person name="Konstantinidis K.T."/>
            <person name="Vergez L.M."/>
            <person name="Agullo L."/>
            <person name="Reyes V.L."/>
            <person name="Hauser L."/>
            <person name="Cordova M."/>
            <person name="Gomez L."/>
            <person name="Gonzalez M."/>
            <person name="Land M."/>
            <person name="Lao V."/>
            <person name="Larimer F."/>
            <person name="LiPuma J.J."/>
            <person name="Mahenthiralingam E."/>
            <person name="Malfatti S.A."/>
            <person name="Marx C.J."/>
            <person name="Parnell J.J."/>
            <person name="Ramette A."/>
            <person name="Richardson P."/>
            <person name="Seeger M."/>
            <person name="Smith D."/>
            <person name="Spilker T."/>
            <person name="Sul W.J."/>
            <person name="Tsoi T.V."/>
            <person name="Ulrich L.E."/>
            <person name="Zhulin I.B."/>
            <person name="Tiedje J.M."/>
        </authorList>
    </citation>
    <scope>NUCLEOTIDE SEQUENCE [LARGE SCALE GENOMIC DNA]</scope>
    <source>
        <strain evidence="7 8">LB400</strain>
    </source>
</reference>
<dbReference type="InterPro" id="IPR051120">
    <property type="entry name" value="ABC_AA/LPS_Transport"/>
</dbReference>
<dbReference type="PROSITE" id="PS00211">
    <property type="entry name" value="ABC_TRANSPORTER_1"/>
    <property type="match status" value="1"/>
</dbReference>
<dbReference type="Gene3D" id="3.40.50.300">
    <property type="entry name" value="P-loop containing nucleotide triphosphate hydrolases"/>
    <property type="match status" value="1"/>
</dbReference>
<protein>
    <submittedName>
        <fullName evidence="7">Amino acid/amide ABC transporter ATP-binding protein 1, HAAT family</fullName>
    </submittedName>
</protein>
<evidence type="ECO:0000256" key="1">
    <source>
        <dbReference type="ARBA" id="ARBA00022448"/>
    </source>
</evidence>
<dbReference type="GO" id="GO:0005524">
    <property type="term" value="F:ATP binding"/>
    <property type="evidence" value="ECO:0007669"/>
    <property type="project" value="UniProtKB-KW"/>
</dbReference>
<proteinExistence type="predicted"/>
<evidence type="ECO:0000256" key="4">
    <source>
        <dbReference type="ARBA" id="ARBA00022741"/>
    </source>
</evidence>
<evidence type="ECO:0000256" key="5">
    <source>
        <dbReference type="ARBA" id="ARBA00022840"/>
    </source>
</evidence>
<dbReference type="Pfam" id="PF00005">
    <property type="entry name" value="ABC_tran"/>
    <property type="match status" value="1"/>
</dbReference>
<dbReference type="InterPro" id="IPR017871">
    <property type="entry name" value="ABC_transporter-like_CS"/>
</dbReference>
<dbReference type="STRING" id="266265.Bxe_C0501"/>
<dbReference type="PROSITE" id="PS50893">
    <property type="entry name" value="ABC_TRANSPORTER_2"/>
    <property type="match status" value="1"/>
</dbReference>
<dbReference type="KEGG" id="bxe:Bxe_C0501"/>
<keyword evidence="3" id="KW-0472">Membrane</keyword>
<dbReference type="SUPFAM" id="SSF52540">
    <property type="entry name" value="P-loop containing nucleoside triphosphate hydrolases"/>
    <property type="match status" value="1"/>
</dbReference>
<evidence type="ECO:0000313" key="8">
    <source>
        <dbReference type="Proteomes" id="UP000001817"/>
    </source>
</evidence>
<dbReference type="RefSeq" id="WP_011493658.1">
    <property type="nucleotide sequence ID" value="NC_007953.1"/>
</dbReference>
<evidence type="ECO:0000313" key="7">
    <source>
        <dbReference type="EMBL" id="ABE36402.1"/>
    </source>
</evidence>
<dbReference type="GO" id="GO:0005886">
    <property type="term" value="C:plasma membrane"/>
    <property type="evidence" value="ECO:0007669"/>
    <property type="project" value="TreeGrafter"/>
</dbReference>
<keyword evidence="5 7" id="KW-0067">ATP-binding</keyword>
<gene>
    <name evidence="7" type="ORF">Bxe_C0501</name>
</gene>
<dbReference type="KEGG" id="bxb:DR64_7945"/>
<dbReference type="GO" id="GO:0016887">
    <property type="term" value="F:ATP hydrolysis activity"/>
    <property type="evidence" value="ECO:0007669"/>
    <property type="project" value="InterPro"/>
</dbReference>
<evidence type="ECO:0000256" key="3">
    <source>
        <dbReference type="ARBA" id="ARBA00022519"/>
    </source>
</evidence>
<dbReference type="PANTHER" id="PTHR45772">
    <property type="entry name" value="CONSERVED COMPONENT OF ABC TRANSPORTER FOR NATURAL AMINO ACIDS-RELATED"/>
    <property type="match status" value="1"/>
</dbReference>
<accession>Q13HN7</accession>
<feature type="domain" description="ABC transporter" evidence="6">
    <location>
        <begin position="19"/>
        <end position="260"/>
    </location>
</feature>
<dbReference type="EMBL" id="CP000272">
    <property type="protein sequence ID" value="ABE36402.1"/>
    <property type="molecule type" value="Genomic_DNA"/>
</dbReference>
<dbReference type="CDD" id="cd03219">
    <property type="entry name" value="ABC_Mj1267_LivG_branched"/>
    <property type="match status" value="1"/>
</dbReference>
<dbReference type="eggNOG" id="COG0411">
    <property type="taxonomic scope" value="Bacteria"/>
</dbReference>
<dbReference type="Pfam" id="PF12399">
    <property type="entry name" value="BCA_ABC_TP_C"/>
    <property type="match status" value="1"/>
</dbReference>
<dbReference type="Proteomes" id="UP000001817">
    <property type="component" value="Chromosome 3"/>
</dbReference>
<dbReference type="PANTHER" id="PTHR45772:SF3">
    <property type="entry name" value="ABC TRANSPORTER ATP-BINDING PROTEIN"/>
    <property type="match status" value="1"/>
</dbReference>
<dbReference type="PATRIC" id="fig|266265.5.peg.8260"/>
<keyword evidence="4" id="KW-0547">Nucleotide-binding</keyword>
<dbReference type="InterPro" id="IPR032823">
    <property type="entry name" value="BCA_ABC_TP_C"/>
</dbReference>
<organism evidence="7 8">
    <name type="scientific">Paraburkholderia xenovorans (strain LB400)</name>
    <dbReference type="NCBI Taxonomy" id="266265"/>
    <lineage>
        <taxon>Bacteria</taxon>
        <taxon>Pseudomonadati</taxon>
        <taxon>Pseudomonadota</taxon>
        <taxon>Betaproteobacteria</taxon>
        <taxon>Burkholderiales</taxon>
        <taxon>Burkholderiaceae</taxon>
        <taxon>Paraburkholderia</taxon>
    </lineage>
</organism>
<keyword evidence="3" id="KW-0997">Cell inner membrane</keyword>
<keyword evidence="8" id="KW-1185">Reference proteome</keyword>
<dbReference type="OrthoDB" id="9781337at2"/>
<evidence type="ECO:0000259" key="6">
    <source>
        <dbReference type="PROSITE" id="PS50893"/>
    </source>
</evidence>
<name>Q13HN7_PARXL</name>
<dbReference type="InterPro" id="IPR027417">
    <property type="entry name" value="P-loop_NTPase"/>
</dbReference>
<sequence length="264" mass="28450">MNASPVSHIAGSIEPSPVLLCENISVDFAGFQALREVTVSVRSGQTIALIGPNGAGKSTLMNVMSGLLSPTAGSIRLHDRDVTSSSPSKLARLGVARSFQNISLFASMTVYENLRLAVQRQLFDIAPFWKPVAGYRRLNEATDLALERSHLTTHRNRLAAELSHGQQRALDLGMTLIGDPKILLLDEPLAGVGHDDLDFFLTLLRKVCSNRTVLLVEHNMDAVMGLADEVVVLVGGQVLTKGSPAEIRANPKVRESYLGSGEES</sequence>
<keyword evidence="1" id="KW-0813">Transport</keyword>
<evidence type="ECO:0000256" key="2">
    <source>
        <dbReference type="ARBA" id="ARBA00022475"/>
    </source>
</evidence>